<proteinExistence type="predicted"/>
<evidence type="ECO:0000313" key="8">
    <source>
        <dbReference type="Proteomes" id="UP000460221"/>
    </source>
</evidence>
<dbReference type="Gene3D" id="3.40.630.10">
    <property type="entry name" value="Zn peptidases"/>
    <property type="match status" value="1"/>
</dbReference>
<evidence type="ECO:0000256" key="4">
    <source>
        <dbReference type="ARBA" id="ARBA00022833"/>
    </source>
</evidence>
<dbReference type="EMBL" id="WLYK01000005">
    <property type="protein sequence ID" value="MTD15205.1"/>
    <property type="molecule type" value="Genomic_DNA"/>
</dbReference>
<evidence type="ECO:0000313" key="7">
    <source>
        <dbReference type="EMBL" id="MTD15205.1"/>
    </source>
</evidence>
<keyword evidence="8" id="KW-1185">Reference proteome</keyword>
<dbReference type="SUPFAM" id="SSF53187">
    <property type="entry name" value="Zn-dependent exopeptidases"/>
    <property type="match status" value="1"/>
</dbReference>
<keyword evidence="2" id="KW-0479">Metal-binding</keyword>
<evidence type="ECO:0000256" key="5">
    <source>
        <dbReference type="SAM" id="MobiDB-lite"/>
    </source>
</evidence>
<dbReference type="PANTHER" id="PTHR37326:SF1">
    <property type="entry name" value="BLL3975 PROTEIN"/>
    <property type="match status" value="1"/>
</dbReference>
<dbReference type="InterPro" id="IPR053138">
    <property type="entry name" value="N-alpha-Ac-DABA_deacetylase"/>
</dbReference>
<feature type="domain" description="Succinylglutamate desuccinylase/Aspartoacylase catalytic" evidence="6">
    <location>
        <begin position="107"/>
        <end position="283"/>
    </location>
</feature>
<dbReference type="Proteomes" id="UP000460221">
    <property type="component" value="Unassembled WGS sequence"/>
</dbReference>
<protein>
    <recommendedName>
        <fullName evidence="6">Succinylglutamate desuccinylase/Aspartoacylase catalytic domain-containing protein</fullName>
    </recommendedName>
</protein>
<accession>A0A7K1FM28</accession>
<dbReference type="AlphaFoldDB" id="A0A7K1FM28"/>
<feature type="region of interest" description="Disordered" evidence="5">
    <location>
        <begin position="1"/>
        <end position="74"/>
    </location>
</feature>
<comment type="caution">
    <text evidence="7">The sequence shown here is derived from an EMBL/GenBank/DDBJ whole genome shotgun (WGS) entry which is preliminary data.</text>
</comment>
<reference evidence="7 8" key="1">
    <citation type="submission" date="2019-11" db="EMBL/GenBank/DDBJ databases">
        <authorList>
            <person name="Jiang L.-Q."/>
        </authorList>
    </citation>
    <scope>NUCLEOTIDE SEQUENCE [LARGE SCALE GENOMIC DNA]</scope>
    <source>
        <strain evidence="7 8">YIM 132087</strain>
    </source>
</reference>
<evidence type="ECO:0000259" key="6">
    <source>
        <dbReference type="Pfam" id="PF24827"/>
    </source>
</evidence>
<dbReference type="Pfam" id="PF24827">
    <property type="entry name" value="AstE_AspA_cat"/>
    <property type="match status" value="1"/>
</dbReference>
<name>A0A7K1FM28_9ACTN</name>
<sequence>MESSSDSGVATTTRCFPGSSAITVHQVLPPTPASAPPAQTRRPPGRHRSVPPLSGRSPVRIGRMRESEESSMTTALPGHVVETVPVTRLGNGHSLELTVHRITGSAPGPTLVLFGGIHGDEAMGVEGVRRILGSLDPETMSGTVIGVPVCNPYSYDAMTRHTPNDGLNLNRIFPGLRAGSVTEQLAAVLSEIILQGDYFIDYHSSGLYSTVDYAYMLTDSRELSLAFGTKLLYAHDPFPGSSSEWAMRHGIPSFTSELGGGGQFTDEYLDKAVAGTRNVMRSIGILPGEVEELSTDRWVMDELVTLRPTAGGAMLSSYGPDQLGTVVPGGTELAKVVDPYTFETLETLVAPFESNFLVLAREGYTRCSPGDYGFMVGNAGTAKPVGG</sequence>
<dbReference type="GO" id="GO:0046872">
    <property type="term" value="F:metal ion binding"/>
    <property type="evidence" value="ECO:0007669"/>
    <property type="project" value="UniProtKB-KW"/>
</dbReference>
<dbReference type="InterPro" id="IPR055438">
    <property type="entry name" value="AstE_AspA_cat"/>
</dbReference>
<comment type="cofactor">
    <cofactor evidence="1">
        <name>Zn(2+)</name>
        <dbReference type="ChEBI" id="CHEBI:29105"/>
    </cofactor>
</comment>
<gene>
    <name evidence="7" type="ORF">GIS00_14775</name>
</gene>
<evidence type="ECO:0000256" key="3">
    <source>
        <dbReference type="ARBA" id="ARBA00022801"/>
    </source>
</evidence>
<keyword evidence="4" id="KW-0862">Zinc</keyword>
<feature type="compositionally biased region" description="Polar residues" evidence="5">
    <location>
        <begin position="1"/>
        <end position="14"/>
    </location>
</feature>
<evidence type="ECO:0000256" key="1">
    <source>
        <dbReference type="ARBA" id="ARBA00001947"/>
    </source>
</evidence>
<dbReference type="CDD" id="cd06230">
    <property type="entry name" value="M14_ASTE_ASPA_like"/>
    <property type="match status" value="1"/>
</dbReference>
<keyword evidence="3" id="KW-0378">Hydrolase</keyword>
<dbReference type="GO" id="GO:0016788">
    <property type="term" value="F:hydrolase activity, acting on ester bonds"/>
    <property type="evidence" value="ECO:0007669"/>
    <property type="project" value="InterPro"/>
</dbReference>
<organism evidence="7 8">
    <name type="scientific">Nakamurella alba</name>
    <dbReference type="NCBI Taxonomy" id="2665158"/>
    <lineage>
        <taxon>Bacteria</taxon>
        <taxon>Bacillati</taxon>
        <taxon>Actinomycetota</taxon>
        <taxon>Actinomycetes</taxon>
        <taxon>Nakamurellales</taxon>
        <taxon>Nakamurellaceae</taxon>
        <taxon>Nakamurella</taxon>
    </lineage>
</organism>
<dbReference type="PANTHER" id="PTHR37326">
    <property type="entry name" value="BLL3975 PROTEIN"/>
    <property type="match status" value="1"/>
</dbReference>
<evidence type="ECO:0000256" key="2">
    <source>
        <dbReference type="ARBA" id="ARBA00022723"/>
    </source>
</evidence>